<dbReference type="InterPro" id="IPR015943">
    <property type="entry name" value="WD40/YVTN_repeat-like_dom_sf"/>
</dbReference>
<reference evidence="9" key="1">
    <citation type="submission" date="2020-12" db="EMBL/GenBank/DDBJ databases">
        <authorList>
            <person name="Iha C."/>
        </authorList>
    </citation>
    <scope>NUCLEOTIDE SEQUENCE</scope>
</reference>
<feature type="repeat" description="WD" evidence="7">
    <location>
        <begin position="207"/>
        <end position="232"/>
    </location>
</feature>
<accession>A0A8S1IRN8</accession>
<evidence type="ECO:0000256" key="5">
    <source>
        <dbReference type="ARBA" id="ARBA00023163"/>
    </source>
</evidence>
<dbReference type="InterPro" id="IPR036322">
    <property type="entry name" value="WD40_repeat_dom_sf"/>
</dbReference>
<feature type="repeat" description="WD" evidence="7">
    <location>
        <begin position="140"/>
        <end position="171"/>
    </location>
</feature>
<dbReference type="Pfam" id="PF00400">
    <property type="entry name" value="WD40"/>
    <property type="match status" value="6"/>
</dbReference>
<dbReference type="PROSITE" id="PS50294">
    <property type="entry name" value="WD_REPEATS_REGION"/>
    <property type="match status" value="5"/>
</dbReference>
<dbReference type="Proteomes" id="UP000708148">
    <property type="component" value="Unassembled WGS sequence"/>
</dbReference>
<evidence type="ECO:0000256" key="7">
    <source>
        <dbReference type="PROSITE-ProRule" id="PRU00221"/>
    </source>
</evidence>
<dbReference type="GO" id="GO:0006357">
    <property type="term" value="P:regulation of transcription by RNA polymerase II"/>
    <property type="evidence" value="ECO:0007669"/>
    <property type="project" value="TreeGrafter"/>
</dbReference>
<keyword evidence="2 7" id="KW-0853">WD repeat</keyword>
<dbReference type="GO" id="GO:0000118">
    <property type="term" value="C:histone deacetylase complex"/>
    <property type="evidence" value="ECO:0007669"/>
    <property type="project" value="TreeGrafter"/>
</dbReference>
<dbReference type="EMBL" id="CAJHUC010000671">
    <property type="protein sequence ID" value="CAD7697533.1"/>
    <property type="molecule type" value="Genomic_DNA"/>
</dbReference>
<dbReference type="Gene3D" id="2.130.10.10">
    <property type="entry name" value="YVTN repeat-like/Quinoprotein amine dehydrogenase"/>
    <property type="match status" value="1"/>
</dbReference>
<dbReference type="InterPro" id="IPR001680">
    <property type="entry name" value="WD40_rpt"/>
</dbReference>
<feature type="region of interest" description="Disordered" evidence="8">
    <location>
        <begin position="100"/>
        <end position="133"/>
    </location>
</feature>
<dbReference type="InterPro" id="IPR019775">
    <property type="entry name" value="WD40_repeat_CS"/>
</dbReference>
<dbReference type="AlphaFoldDB" id="A0A8S1IRN8"/>
<evidence type="ECO:0000256" key="3">
    <source>
        <dbReference type="ARBA" id="ARBA00022737"/>
    </source>
</evidence>
<dbReference type="CDD" id="cd00200">
    <property type="entry name" value="WD40"/>
    <property type="match status" value="1"/>
</dbReference>
<feature type="repeat" description="WD" evidence="7">
    <location>
        <begin position="412"/>
        <end position="453"/>
    </location>
</feature>
<proteinExistence type="predicted"/>
<comment type="caution">
    <text evidence="9">The sequence shown here is derived from an EMBL/GenBank/DDBJ whole genome shotgun (WGS) entry which is preliminary data.</text>
</comment>
<dbReference type="OrthoDB" id="1367865at2759"/>
<feature type="compositionally biased region" description="Basic and acidic residues" evidence="8">
    <location>
        <begin position="100"/>
        <end position="118"/>
    </location>
</feature>
<dbReference type="InterPro" id="IPR020472">
    <property type="entry name" value="WD40_PAC1"/>
</dbReference>
<keyword evidence="3" id="KW-0677">Repeat</keyword>
<dbReference type="PROSITE" id="PS50082">
    <property type="entry name" value="WD_REPEATS_2"/>
    <property type="match status" value="6"/>
</dbReference>
<dbReference type="FunFam" id="1.20.960.30:FF:000001">
    <property type="entry name" value="F-box-like/WD repeat-containing protein TBL1XR1"/>
    <property type="match status" value="1"/>
</dbReference>
<dbReference type="GO" id="GO:0003714">
    <property type="term" value="F:transcription corepressor activity"/>
    <property type="evidence" value="ECO:0007669"/>
    <property type="project" value="InterPro"/>
</dbReference>
<keyword evidence="10" id="KW-1185">Reference proteome</keyword>
<evidence type="ECO:0000313" key="10">
    <source>
        <dbReference type="Proteomes" id="UP000708148"/>
    </source>
</evidence>
<comment type="subcellular location">
    <subcellularLocation>
        <location evidence="1">Nucleus</location>
    </subcellularLocation>
</comment>
<dbReference type="PANTHER" id="PTHR22846">
    <property type="entry name" value="WD40 REPEAT PROTEIN"/>
    <property type="match status" value="1"/>
</dbReference>
<keyword evidence="6" id="KW-0539">Nucleus</keyword>
<evidence type="ECO:0000313" key="9">
    <source>
        <dbReference type="EMBL" id="CAD7697533.1"/>
    </source>
</evidence>
<dbReference type="SMART" id="SM00320">
    <property type="entry name" value="WD40"/>
    <property type="match status" value="8"/>
</dbReference>
<keyword evidence="5" id="KW-0804">Transcription</keyword>
<organism evidence="9 10">
    <name type="scientific">Ostreobium quekettii</name>
    <dbReference type="NCBI Taxonomy" id="121088"/>
    <lineage>
        <taxon>Eukaryota</taxon>
        <taxon>Viridiplantae</taxon>
        <taxon>Chlorophyta</taxon>
        <taxon>core chlorophytes</taxon>
        <taxon>Ulvophyceae</taxon>
        <taxon>TCBD clade</taxon>
        <taxon>Bryopsidales</taxon>
        <taxon>Ostreobineae</taxon>
        <taxon>Ostreobiaceae</taxon>
        <taxon>Ostreobium</taxon>
    </lineage>
</organism>
<protein>
    <submittedName>
        <fullName evidence="9">Uncharacterized protein</fullName>
    </submittedName>
</protein>
<evidence type="ECO:0000256" key="2">
    <source>
        <dbReference type="ARBA" id="ARBA00022574"/>
    </source>
</evidence>
<dbReference type="PROSITE" id="PS00678">
    <property type="entry name" value="WD_REPEATS_1"/>
    <property type="match status" value="1"/>
</dbReference>
<evidence type="ECO:0000256" key="6">
    <source>
        <dbReference type="ARBA" id="ARBA00023242"/>
    </source>
</evidence>
<dbReference type="FunFam" id="2.130.10.10:FF:000218">
    <property type="entry name" value="WD40 repeat-containing protein HOS15"/>
    <property type="match status" value="1"/>
</dbReference>
<feature type="repeat" description="WD" evidence="7">
    <location>
        <begin position="324"/>
        <end position="364"/>
    </location>
</feature>
<dbReference type="InterPro" id="IPR045183">
    <property type="entry name" value="Ebi-like"/>
</dbReference>
<evidence type="ECO:0000256" key="8">
    <source>
        <dbReference type="SAM" id="MobiDB-lite"/>
    </source>
</evidence>
<feature type="repeat" description="WD" evidence="7">
    <location>
        <begin position="241"/>
        <end position="273"/>
    </location>
</feature>
<keyword evidence="4" id="KW-0805">Transcription regulation</keyword>
<evidence type="ECO:0000256" key="1">
    <source>
        <dbReference type="ARBA" id="ARBA00004123"/>
    </source>
</evidence>
<feature type="repeat" description="WD" evidence="7">
    <location>
        <begin position="365"/>
        <end position="411"/>
    </location>
</feature>
<dbReference type="PANTHER" id="PTHR22846:SF2">
    <property type="entry name" value="F-BOX-LIKE_WD REPEAT-CONTAINING PROTEIN EBI"/>
    <property type="match status" value="1"/>
</dbReference>
<dbReference type="PROSITE" id="PS50896">
    <property type="entry name" value="LISH"/>
    <property type="match status" value="1"/>
</dbReference>
<dbReference type="Gene3D" id="1.20.960.30">
    <property type="match status" value="1"/>
</dbReference>
<gene>
    <name evidence="9" type="ORF">OSTQU699_LOCUS2894</name>
</gene>
<evidence type="ECO:0000256" key="4">
    <source>
        <dbReference type="ARBA" id="ARBA00023015"/>
    </source>
</evidence>
<dbReference type="PRINTS" id="PR00320">
    <property type="entry name" value="GPROTEINBRPT"/>
</dbReference>
<name>A0A8S1IRN8_9CHLO</name>
<dbReference type="SUPFAM" id="SSF50978">
    <property type="entry name" value="WD40 repeat-like"/>
    <property type="match status" value="2"/>
</dbReference>
<sequence length="488" mass="54093">MDKLSFSSDHVNYLLLRYLQESGFKHSSFVFYNESNQANRVDLDPSAVPPGALIHILQKGFQFIELEANLTQDGNNMDGEFSFLESKDLITKSIEELRETVREQRDSTRREKDEKDENVPTAMEEDKPEMEVSPGQVTTLKGHSAEVYVCAWSPTDCLLASGSGDGTARLWPNAGKAQADSGQACETPIVLMHADGQAPKADGNKDVTTLDWSPDGQQLATGSYCGLVRVWSKEGTLVKTLTSHSNPVFALKWNKKGSLVLTGSVDHTAVVWDPKFPEPKQRFNFHSGAILDVDWRNNVAFATCSGDKLIHVCKLGEDEPVKTFRGHQKEVNTVWWGVRKLLASGSDDKTARIWSLNQDDAVHVLKGHKKEVYQVRWSPVTNQAPPPSVATASFDMTVKLWDVESGRNVYTLCQHTSPVYSVAFSPDGQYLASGSFDEKVCIWSVRDGSLVRSFSAEGGVFDLCWNKSGDKIAASCNNADVYILDFRL</sequence>
<dbReference type="InterPro" id="IPR006594">
    <property type="entry name" value="LisH"/>
</dbReference>